<feature type="domain" description="Extensin-like C-terminal" evidence="2">
    <location>
        <begin position="39"/>
        <end position="219"/>
    </location>
</feature>
<evidence type="ECO:0000259" key="2">
    <source>
        <dbReference type="Pfam" id="PF06904"/>
    </source>
</evidence>
<evidence type="ECO:0000313" key="3">
    <source>
        <dbReference type="EMBL" id="MEN3931242.1"/>
    </source>
</evidence>
<dbReference type="Pfam" id="PF06904">
    <property type="entry name" value="Extensin-like_C"/>
    <property type="match status" value="1"/>
</dbReference>
<dbReference type="Proteomes" id="UP001418637">
    <property type="component" value="Unassembled WGS sequence"/>
</dbReference>
<dbReference type="InterPro" id="IPR009683">
    <property type="entry name" value="Extensin-like_C"/>
</dbReference>
<gene>
    <name evidence="3" type="ORF">WJT86_09250</name>
</gene>
<protein>
    <submittedName>
        <fullName evidence="3">Extensin family protein</fullName>
    </submittedName>
</protein>
<evidence type="ECO:0000256" key="1">
    <source>
        <dbReference type="SAM" id="MobiDB-lite"/>
    </source>
</evidence>
<comment type="caution">
    <text evidence="3">The sequence shown here is derived from an EMBL/GenBank/DDBJ whole genome shotgun (WGS) entry which is preliminary data.</text>
</comment>
<name>A0ABV0BJS3_9HYPH</name>
<feature type="region of interest" description="Disordered" evidence="1">
    <location>
        <begin position="240"/>
        <end position="278"/>
    </location>
</feature>
<dbReference type="EMBL" id="JBBYXI010000003">
    <property type="protein sequence ID" value="MEN3931242.1"/>
    <property type="molecule type" value="Genomic_DNA"/>
</dbReference>
<evidence type="ECO:0000313" key="4">
    <source>
        <dbReference type="Proteomes" id="UP001418637"/>
    </source>
</evidence>
<dbReference type="PROSITE" id="PS51257">
    <property type="entry name" value="PROKAR_LIPOPROTEIN"/>
    <property type="match status" value="1"/>
</dbReference>
<proteinExistence type="predicted"/>
<accession>A0ABV0BJS3</accession>
<feature type="compositionally biased region" description="Polar residues" evidence="1">
    <location>
        <begin position="240"/>
        <end position="262"/>
    </location>
</feature>
<keyword evidence="4" id="KW-1185">Reference proteome</keyword>
<sequence length="278" mass="30575">MRTRIFAFGVLTLVGVSLAGCGLFRFERREAWRDQVEQMCLQQHQVQQTAYMSLTGKSIDGPGACGMQSPFRVSALAEGSVGLKQKLTLACPIIPTIDGWLDDVVKPAALLYFGVPVVDLNAGSYSCRGRNNRSGAKLSEHSFGNALDVMSFILADGRVITVKGGWNGNPVERDFLREVFTGACERFNTVLGPGSDRYHSDHLHLDLARHDPRGVRRFCKPILKFEKKLDPMLVESLKAQSNQFARQQQTPAQPGTAYSSMNGPAPENNADLPYEGDL</sequence>
<dbReference type="RefSeq" id="WP_346337280.1">
    <property type="nucleotide sequence ID" value="NZ_JBBYXI010000003.1"/>
</dbReference>
<reference evidence="3 4" key="1">
    <citation type="submission" date="2024-04" db="EMBL/GenBank/DDBJ databases">
        <title>A novel species isolated from cricket.</title>
        <authorList>
            <person name="Wang H.-C."/>
        </authorList>
    </citation>
    <scope>NUCLEOTIDE SEQUENCE [LARGE SCALE GENOMIC DNA]</scope>
    <source>
        <strain evidence="3 4">WL0021</strain>
    </source>
</reference>
<organism evidence="3 4">
    <name type="scientific">Hohaiivirga grylli</name>
    <dbReference type="NCBI Taxonomy" id="3133970"/>
    <lineage>
        <taxon>Bacteria</taxon>
        <taxon>Pseudomonadati</taxon>
        <taxon>Pseudomonadota</taxon>
        <taxon>Alphaproteobacteria</taxon>
        <taxon>Hyphomicrobiales</taxon>
        <taxon>Methylobacteriaceae</taxon>
        <taxon>Hohaiivirga</taxon>
    </lineage>
</organism>